<dbReference type="NCBIfam" id="NF008453">
    <property type="entry name" value="PRK11308.1"/>
    <property type="match status" value="2"/>
</dbReference>
<reference evidence="7 8" key="1">
    <citation type="submission" date="2023-07" db="EMBL/GenBank/DDBJ databases">
        <title>Comparative genomics of wheat-associated soil bacteria to identify genetic determinants of phenazine resistance.</title>
        <authorList>
            <person name="Mouncey N."/>
        </authorList>
    </citation>
    <scope>NUCLEOTIDE SEQUENCE [LARGE SCALE GENOMIC DNA]</scope>
    <source>
        <strain evidence="7 8">B2I6</strain>
    </source>
</reference>
<dbReference type="Proteomes" id="UP001230654">
    <property type="component" value="Unassembled WGS sequence"/>
</dbReference>
<dbReference type="PROSITE" id="PS50893">
    <property type="entry name" value="ABC_TRANSPORTER_2"/>
    <property type="match status" value="2"/>
</dbReference>
<name>A0ABU0P3B4_STRRH</name>
<dbReference type="SMART" id="SM00382">
    <property type="entry name" value="AAA"/>
    <property type="match status" value="2"/>
</dbReference>
<comment type="similarity">
    <text evidence="1">Belongs to the ABC transporter superfamily.</text>
</comment>
<dbReference type="SUPFAM" id="SSF52540">
    <property type="entry name" value="P-loop containing nucleoside triphosphate hydrolases"/>
    <property type="match status" value="2"/>
</dbReference>
<evidence type="ECO:0000313" key="7">
    <source>
        <dbReference type="EMBL" id="MDQ0585175.1"/>
    </source>
</evidence>
<accession>A0ABU0P3B4</accession>
<evidence type="ECO:0000256" key="2">
    <source>
        <dbReference type="ARBA" id="ARBA00022448"/>
    </source>
</evidence>
<dbReference type="CDD" id="cd03257">
    <property type="entry name" value="ABC_NikE_OppD_transporters"/>
    <property type="match status" value="2"/>
</dbReference>
<keyword evidence="4 7" id="KW-0067">ATP-binding</keyword>
<dbReference type="PROSITE" id="PS00211">
    <property type="entry name" value="ABC_TRANSPORTER_1"/>
    <property type="match status" value="2"/>
</dbReference>
<feature type="compositionally biased region" description="Low complexity" evidence="5">
    <location>
        <begin position="76"/>
        <end position="98"/>
    </location>
</feature>
<dbReference type="Gene3D" id="3.40.50.300">
    <property type="entry name" value="P-loop containing nucleotide triphosphate hydrolases"/>
    <property type="match status" value="2"/>
</dbReference>
<feature type="region of interest" description="Disordered" evidence="5">
    <location>
        <begin position="1"/>
        <end position="99"/>
    </location>
</feature>
<evidence type="ECO:0000256" key="3">
    <source>
        <dbReference type="ARBA" id="ARBA00022741"/>
    </source>
</evidence>
<evidence type="ECO:0000259" key="6">
    <source>
        <dbReference type="PROSITE" id="PS50893"/>
    </source>
</evidence>
<organism evidence="7 8">
    <name type="scientific">Streptomyces rishiriensis</name>
    <dbReference type="NCBI Taxonomy" id="68264"/>
    <lineage>
        <taxon>Bacteria</taxon>
        <taxon>Bacillati</taxon>
        <taxon>Actinomycetota</taxon>
        <taxon>Actinomycetes</taxon>
        <taxon>Kitasatosporales</taxon>
        <taxon>Streptomycetaceae</taxon>
        <taxon>Streptomyces</taxon>
    </lineage>
</organism>
<keyword evidence="2" id="KW-0813">Transport</keyword>
<dbReference type="PANTHER" id="PTHR43776:SF7">
    <property type="entry name" value="D,D-DIPEPTIDE TRANSPORT ATP-BINDING PROTEIN DDPF-RELATED"/>
    <property type="match status" value="1"/>
</dbReference>
<feature type="compositionally biased region" description="Basic and acidic residues" evidence="5">
    <location>
        <begin position="37"/>
        <end position="46"/>
    </location>
</feature>
<dbReference type="Pfam" id="PF08352">
    <property type="entry name" value="oligo_HPY"/>
    <property type="match status" value="2"/>
</dbReference>
<evidence type="ECO:0000256" key="4">
    <source>
        <dbReference type="ARBA" id="ARBA00022840"/>
    </source>
</evidence>
<feature type="domain" description="ABC transporter" evidence="6">
    <location>
        <begin position="395"/>
        <end position="643"/>
    </location>
</feature>
<protein>
    <submittedName>
        <fullName evidence="7">Peptide/nickel transport system ATP-binding protein</fullName>
    </submittedName>
</protein>
<keyword evidence="8" id="KW-1185">Reference proteome</keyword>
<evidence type="ECO:0000256" key="5">
    <source>
        <dbReference type="SAM" id="MobiDB-lite"/>
    </source>
</evidence>
<dbReference type="InterPro" id="IPR050319">
    <property type="entry name" value="ABC_transp_ATP-bind"/>
</dbReference>
<sequence>MTGPTNRPGTDEPATYVSVTNKPETDLTVTGEPETDAPERGGEPVTREATTAQPVPDRPVPDRPVISHSANGHSPTGRATADGAATDEFAPDGAATDEAAADEVQRAEASDDEPALLQVRGLSVSYRTRGGTVHAVRGVDLDVWPGQVTAVVGESGSGKSTTAHAITRLLAANGGIDAGTVRFGRHDLTALSERELRAVRGARIGLVPQDPTVSLNPVKRVGEQVAEVLRIHGLATRRSAPSAAIAILDQAGLPDAATRARQYPHELSGGMRQRALIAVAIAAKPQLIIADEPTSALDVTVQRVILDHLQHLTEESGTAVLLVTHDLGVAADRAQRIVVMAGGRVVEAGPTRDVLENPQHAYTRRLLAAAPSLSTARPRTVTSVTAPAPGEAPLVEARNLVKEFRLPAAAGAARTLRAVDDVSLTVHRGRTLALVGESGSGKSTTARLVLRLVDPTSGSVWFDGADVTTARGAAARQLRRRAQLVYQNPYASLDPRFSIGEVITEPLRAFRVGDRASRLARARELLDRVALPGSVLERRPAELSGGQRQRVAIARALALSPDLVVCDEPVSALDVSVQAQVLDLLAELQADTGVAYLFISHDLAVVRQIAHQVAVMRSGRVVETGTAEDLFTRPRHDYTRELLAAIPGGRHASAGDRPHQPKEHL</sequence>
<feature type="domain" description="ABC transporter" evidence="6">
    <location>
        <begin position="119"/>
        <end position="367"/>
    </location>
</feature>
<comment type="caution">
    <text evidence="7">The sequence shown here is derived from an EMBL/GenBank/DDBJ whole genome shotgun (WGS) entry which is preliminary data.</text>
</comment>
<dbReference type="InterPro" id="IPR003439">
    <property type="entry name" value="ABC_transporter-like_ATP-bd"/>
</dbReference>
<dbReference type="PANTHER" id="PTHR43776">
    <property type="entry name" value="TRANSPORT ATP-BINDING PROTEIN"/>
    <property type="match status" value="1"/>
</dbReference>
<dbReference type="EMBL" id="JAUSWV010000002">
    <property type="protein sequence ID" value="MDQ0585175.1"/>
    <property type="molecule type" value="Genomic_DNA"/>
</dbReference>
<dbReference type="Pfam" id="PF00005">
    <property type="entry name" value="ABC_tran"/>
    <property type="match status" value="2"/>
</dbReference>
<evidence type="ECO:0000256" key="1">
    <source>
        <dbReference type="ARBA" id="ARBA00005417"/>
    </source>
</evidence>
<proteinExistence type="inferred from homology"/>
<dbReference type="InterPro" id="IPR003593">
    <property type="entry name" value="AAA+_ATPase"/>
</dbReference>
<dbReference type="InterPro" id="IPR013563">
    <property type="entry name" value="Oligopep_ABC_C"/>
</dbReference>
<keyword evidence="3" id="KW-0547">Nucleotide-binding</keyword>
<evidence type="ECO:0000313" key="8">
    <source>
        <dbReference type="Proteomes" id="UP001230654"/>
    </source>
</evidence>
<dbReference type="InterPro" id="IPR017871">
    <property type="entry name" value="ABC_transporter-like_CS"/>
</dbReference>
<dbReference type="GO" id="GO:0005524">
    <property type="term" value="F:ATP binding"/>
    <property type="evidence" value="ECO:0007669"/>
    <property type="project" value="UniProtKB-KW"/>
</dbReference>
<dbReference type="InterPro" id="IPR027417">
    <property type="entry name" value="P-loop_NTPase"/>
</dbReference>
<gene>
    <name evidence="7" type="ORF">QF030_007353</name>
</gene>
<dbReference type="NCBIfam" id="NF007739">
    <property type="entry name" value="PRK10419.1"/>
    <property type="match status" value="2"/>
</dbReference>